<proteinExistence type="predicted"/>
<evidence type="ECO:0000313" key="2">
    <source>
        <dbReference type="EMBL" id="GGE74300.1"/>
    </source>
</evidence>
<feature type="transmembrane region" description="Helical" evidence="1">
    <location>
        <begin position="80"/>
        <end position="99"/>
    </location>
</feature>
<feature type="transmembrane region" description="Helical" evidence="1">
    <location>
        <begin position="42"/>
        <end position="59"/>
    </location>
</feature>
<sequence>MSVREESIGSQFVHVVLPTVVVLIIAGISFSADLCISDEFFWFQRSGALIAAAGIYTAFHENGKRYELEGSTLNINSKIWYQWLALTLGILGTFIWAYGDLPFR</sequence>
<keyword evidence="1" id="KW-1133">Transmembrane helix</keyword>
<gene>
    <name evidence="2" type="ORF">GCM10011520_13560</name>
</gene>
<dbReference type="Proteomes" id="UP000606498">
    <property type="component" value="Unassembled WGS sequence"/>
</dbReference>
<comment type="caution">
    <text evidence="2">The sequence shown here is derived from an EMBL/GenBank/DDBJ whole genome shotgun (WGS) entry which is preliminary data.</text>
</comment>
<feature type="transmembrane region" description="Helical" evidence="1">
    <location>
        <begin position="12"/>
        <end position="30"/>
    </location>
</feature>
<reference evidence="3" key="1">
    <citation type="journal article" date="2019" name="Int. J. Syst. Evol. Microbiol.">
        <title>The Global Catalogue of Microorganisms (GCM) 10K type strain sequencing project: providing services to taxonomists for standard genome sequencing and annotation.</title>
        <authorList>
            <consortium name="The Broad Institute Genomics Platform"/>
            <consortium name="The Broad Institute Genome Sequencing Center for Infectious Disease"/>
            <person name="Wu L."/>
            <person name="Ma J."/>
        </authorList>
    </citation>
    <scope>NUCLEOTIDE SEQUENCE [LARGE SCALE GENOMIC DNA]</scope>
    <source>
        <strain evidence="3">CGMCC 1.16033</strain>
    </source>
</reference>
<evidence type="ECO:0000256" key="1">
    <source>
        <dbReference type="SAM" id="Phobius"/>
    </source>
</evidence>
<dbReference type="RefSeq" id="WP_100142092.1">
    <property type="nucleotide sequence ID" value="NZ_BMKO01000003.1"/>
</dbReference>
<keyword evidence="3" id="KW-1185">Reference proteome</keyword>
<keyword evidence="1" id="KW-0812">Transmembrane</keyword>
<organism evidence="2 3">
    <name type="scientific">Shewanella carassii</name>
    <dbReference type="NCBI Taxonomy" id="1987584"/>
    <lineage>
        <taxon>Bacteria</taxon>
        <taxon>Pseudomonadati</taxon>
        <taxon>Pseudomonadota</taxon>
        <taxon>Gammaproteobacteria</taxon>
        <taxon>Alteromonadales</taxon>
        <taxon>Shewanellaceae</taxon>
        <taxon>Shewanella</taxon>
    </lineage>
</organism>
<accession>A0ABQ1T1B2</accession>
<protein>
    <submittedName>
        <fullName evidence="2">Uncharacterized protein</fullName>
    </submittedName>
</protein>
<name>A0ABQ1T1B2_9GAMM</name>
<evidence type="ECO:0000313" key="3">
    <source>
        <dbReference type="Proteomes" id="UP000606498"/>
    </source>
</evidence>
<dbReference type="EMBL" id="BMKO01000003">
    <property type="protein sequence ID" value="GGE74300.1"/>
    <property type="molecule type" value="Genomic_DNA"/>
</dbReference>
<keyword evidence="1" id="KW-0472">Membrane</keyword>